<keyword evidence="1" id="KW-0175">Coiled coil</keyword>
<protein>
    <submittedName>
        <fullName evidence="2">Uncharacterized protein</fullName>
    </submittedName>
</protein>
<evidence type="ECO:0000256" key="1">
    <source>
        <dbReference type="SAM" id="Coils"/>
    </source>
</evidence>
<proteinExistence type="predicted"/>
<feature type="coiled-coil region" evidence="1">
    <location>
        <begin position="8"/>
        <end position="35"/>
    </location>
</feature>
<evidence type="ECO:0000313" key="2">
    <source>
        <dbReference type="EMBL" id="MEI7036452.1"/>
    </source>
</evidence>
<dbReference type="Proteomes" id="UP001381174">
    <property type="component" value="Unassembled WGS sequence"/>
</dbReference>
<name>A0ABU8JBP3_9GAMM</name>
<evidence type="ECO:0000313" key="3">
    <source>
        <dbReference type="Proteomes" id="UP001381174"/>
    </source>
</evidence>
<sequence length="70" mass="7949">MTPFEKDVDALVRRLRSERAEVEQTARRLTGAERSAAVAHGNVKEAVANELRRLMWKHGLGEQPAEKPKR</sequence>
<organism evidence="2 3">
    <name type="scientific">Fulvimonas yonginensis</name>
    <dbReference type="NCBI Taxonomy" id="1495200"/>
    <lineage>
        <taxon>Bacteria</taxon>
        <taxon>Pseudomonadati</taxon>
        <taxon>Pseudomonadota</taxon>
        <taxon>Gammaproteobacteria</taxon>
        <taxon>Lysobacterales</taxon>
        <taxon>Rhodanobacteraceae</taxon>
        <taxon>Fulvimonas</taxon>
    </lineage>
</organism>
<keyword evidence="3" id="KW-1185">Reference proteome</keyword>
<reference evidence="2 3" key="1">
    <citation type="journal article" date="2014" name="Int. J. Syst. Evol. Microbiol.">
        <title>Fulvimonas yonginensis sp. nov., isolated from greenhouse soil, and emended description of the genus Fulvimonas.</title>
        <authorList>
            <person name="Ahn J.H."/>
            <person name="Kim S.J."/>
            <person name="Weon H.Y."/>
            <person name="Hong S.B."/>
            <person name="Seok S.J."/>
            <person name="Kwon S.W."/>
        </authorList>
    </citation>
    <scope>NUCLEOTIDE SEQUENCE [LARGE SCALE GENOMIC DNA]</scope>
    <source>
        <strain evidence="2 3">KACC 16952</strain>
    </source>
</reference>
<comment type="caution">
    <text evidence="2">The sequence shown here is derived from an EMBL/GenBank/DDBJ whole genome shotgun (WGS) entry which is preliminary data.</text>
</comment>
<dbReference type="RefSeq" id="WP_336807068.1">
    <property type="nucleotide sequence ID" value="NZ_JBBBNY010000003.1"/>
</dbReference>
<gene>
    <name evidence="2" type="ORF">WAT24_06755</name>
</gene>
<dbReference type="EMBL" id="JBBBNY010000003">
    <property type="protein sequence ID" value="MEI7036452.1"/>
    <property type="molecule type" value="Genomic_DNA"/>
</dbReference>
<accession>A0ABU8JBP3</accession>